<dbReference type="InterPro" id="IPR029044">
    <property type="entry name" value="Nucleotide-diphossugar_trans"/>
</dbReference>
<accession>A0A087UM01</accession>
<organism evidence="1 2">
    <name type="scientific">Stegodyphus mimosarum</name>
    <name type="common">African social velvet spider</name>
    <dbReference type="NCBI Taxonomy" id="407821"/>
    <lineage>
        <taxon>Eukaryota</taxon>
        <taxon>Metazoa</taxon>
        <taxon>Ecdysozoa</taxon>
        <taxon>Arthropoda</taxon>
        <taxon>Chelicerata</taxon>
        <taxon>Arachnida</taxon>
        <taxon>Araneae</taxon>
        <taxon>Araneomorphae</taxon>
        <taxon>Entelegynae</taxon>
        <taxon>Eresoidea</taxon>
        <taxon>Eresidae</taxon>
        <taxon>Stegodyphus</taxon>
    </lineage>
</organism>
<sequence>MVRRKRKRLCRLILTICVTVFCAGVLLKAAVTTFEIRPFIMVDGRHSLGSGSVLSSMSAYHHKKTPEKKSWFKAQNVVIPHGPGEEGSAFFLPPELEHTKDELYKTNGFNALVSDFISLNRSLPDIRHPR</sequence>
<evidence type="ECO:0000313" key="1">
    <source>
        <dbReference type="EMBL" id="KFM78390.1"/>
    </source>
</evidence>
<dbReference type="Gene3D" id="3.90.550.10">
    <property type="entry name" value="Spore Coat Polysaccharide Biosynthesis Protein SpsA, Chain A"/>
    <property type="match status" value="1"/>
</dbReference>
<dbReference type="GO" id="GO:0016740">
    <property type="term" value="F:transferase activity"/>
    <property type="evidence" value="ECO:0007669"/>
    <property type="project" value="UniProtKB-KW"/>
</dbReference>
<protein>
    <submittedName>
        <fullName evidence="1">Putative polypeptide N-acetylgalactosaminyltransferase 10</fullName>
    </submittedName>
</protein>
<dbReference type="AlphaFoldDB" id="A0A087UM01"/>
<dbReference type="STRING" id="407821.A0A087UM01"/>
<dbReference type="OrthoDB" id="5988548at2759"/>
<evidence type="ECO:0000313" key="2">
    <source>
        <dbReference type="Proteomes" id="UP000054359"/>
    </source>
</evidence>
<gene>
    <name evidence="1" type="ORF">X975_13090</name>
</gene>
<dbReference type="OMA" id="EIRPFIM"/>
<reference evidence="1 2" key="1">
    <citation type="submission" date="2013-11" db="EMBL/GenBank/DDBJ databases">
        <title>Genome sequencing of Stegodyphus mimosarum.</title>
        <authorList>
            <person name="Bechsgaard J."/>
        </authorList>
    </citation>
    <scope>NUCLEOTIDE SEQUENCE [LARGE SCALE GENOMIC DNA]</scope>
</reference>
<proteinExistence type="predicted"/>
<name>A0A087UM01_STEMI</name>
<dbReference type="EMBL" id="KK120497">
    <property type="protein sequence ID" value="KFM78390.1"/>
    <property type="molecule type" value="Genomic_DNA"/>
</dbReference>
<dbReference type="Proteomes" id="UP000054359">
    <property type="component" value="Unassembled WGS sequence"/>
</dbReference>
<keyword evidence="1" id="KW-0808">Transferase</keyword>
<keyword evidence="2" id="KW-1185">Reference proteome</keyword>
<feature type="non-terminal residue" evidence="1">
    <location>
        <position position="130"/>
    </location>
</feature>